<protein>
    <submittedName>
        <fullName evidence="1">Uncharacterized protein</fullName>
    </submittedName>
</protein>
<keyword evidence="2" id="KW-1185">Reference proteome</keyword>
<sequence length="434" mass="48754">MQSTRDRDDESISKHLKLAEPLLGEYKYILEQAARPLERHLAIVQLIVLDEDAAQDEQTCFEFSQITQAILETRFGVRFSHHDWTPHGILSTAMSSKYRDDSLDSLFRDLEIISVSSPFESVHRIVTAYLLFIAASIREKGEIQIKTAIEARIESDASDFDIMSLMPLGTLAEDLIPALSLFAEKAALPGSTFSELSIDDKAEFIWWCNDLIAQNGLVDLEGYKDSCCIRLFPGILLDGLGTPLHDQNGRKIALYGVADYVMFVYKMLDDECVPSAGYYDNHSQLLVSQAKSVEARLIFIETKIDENGRRRPVGGKPLVEASAQALALSAQFKIPNVRYVVTNSEDWVVAHLHNPLDGGAPEVVSYLCEMCPGGNPHRRLYEEIRVRGGALRVWKDQVRTTYAMLMEWLLLEEMTAIPSPSLFNSNKEHGQVNQ</sequence>
<evidence type="ECO:0000313" key="2">
    <source>
        <dbReference type="Proteomes" id="UP000218334"/>
    </source>
</evidence>
<gene>
    <name evidence="1" type="ORF">ARMSODRAFT_955927</name>
</gene>
<name>A0A2H3BHY2_9AGAR</name>
<proteinExistence type="predicted"/>
<evidence type="ECO:0000313" key="1">
    <source>
        <dbReference type="EMBL" id="PBK70429.1"/>
    </source>
</evidence>
<dbReference type="Proteomes" id="UP000218334">
    <property type="component" value="Unassembled WGS sequence"/>
</dbReference>
<dbReference type="AlphaFoldDB" id="A0A2H3BHY2"/>
<organism evidence="1 2">
    <name type="scientific">Armillaria solidipes</name>
    <dbReference type="NCBI Taxonomy" id="1076256"/>
    <lineage>
        <taxon>Eukaryota</taxon>
        <taxon>Fungi</taxon>
        <taxon>Dikarya</taxon>
        <taxon>Basidiomycota</taxon>
        <taxon>Agaricomycotina</taxon>
        <taxon>Agaricomycetes</taxon>
        <taxon>Agaricomycetidae</taxon>
        <taxon>Agaricales</taxon>
        <taxon>Marasmiineae</taxon>
        <taxon>Physalacriaceae</taxon>
        <taxon>Armillaria</taxon>
    </lineage>
</organism>
<accession>A0A2H3BHY2</accession>
<reference evidence="2" key="1">
    <citation type="journal article" date="2017" name="Nat. Ecol. Evol.">
        <title>Genome expansion and lineage-specific genetic innovations in the forest pathogenic fungi Armillaria.</title>
        <authorList>
            <person name="Sipos G."/>
            <person name="Prasanna A.N."/>
            <person name="Walter M.C."/>
            <person name="O'Connor E."/>
            <person name="Balint B."/>
            <person name="Krizsan K."/>
            <person name="Kiss B."/>
            <person name="Hess J."/>
            <person name="Varga T."/>
            <person name="Slot J."/>
            <person name="Riley R."/>
            <person name="Boka B."/>
            <person name="Rigling D."/>
            <person name="Barry K."/>
            <person name="Lee J."/>
            <person name="Mihaltcheva S."/>
            <person name="LaButti K."/>
            <person name="Lipzen A."/>
            <person name="Waldron R."/>
            <person name="Moloney N.M."/>
            <person name="Sperisen C."/>
            <person name="Kredics L."/>
            <person name="Vagvoelgyi C."/>
            <person name="Patrignani A."/>
            <person name="Fitzpatrick D."/>
            <person name="Nagy I."/>
            <person name="Doyle S."/>
            <person name="Anderson J.B."/>
            <person name="Grigoriev I.V."/>
            <person name="Gueldener U."/>
            <person name="Muensterkoetter M."/>
            <person name="Nagy L.G."/>
        </authorList>
    </citation>
    <scope>NUCLEOTIDE SEQUENCE [LARGE SCALE GENOMIC DNA]</scope>
    <source>
        <strain evidence="2">28-4</strain>
    </source>
</reference>
<dbReference type="EMBL" id="KZ293426">
    <property type="protein sequence ID" value="PBK70429.1"/>
    <property type="molecule type" value="Genomic_DNA"/>
</dbReference>